<dbReference type="Proteomes" id="UP000678317">
    <property type="component" value="Unassembled WGS sequence"/>
</dbReference>
<proteinExistence type="predicted"/>
<comment type="caution">
    <text evidence="1">The sequence shown here is derived from an EMBL/GenBank/DDBJ whole genome shotgun (WGS) entry which is preliminary data.</text>
</comment>
<gene>
    <name evidence="1" type="ORF">J4035_13560</name>
</gene>
<dbReference type="RefSeq" id="WP_208289956.1">
    <property type="nucleotide sequence ID" value="NZ_CP074404.1"/>
</dbReference>
<protein>
    <submittedName>
        <fullName evidence="1">Uncharacterized protein</fullName>
    </submittedName>
</protein>
<keyword evidence="2" id="KW-1185">Reference proteome</keyword>
<accession>A0ABS3SJ36</accession>
<name>A0ABS3SJ36_9CELL</name>
<organism evidence="1 2">
    <name type="scientific">Cellulomonas fengjieae</name>
    <dbReference type="NCBI Taxonomy" id="2819978"/>
    <lineage>
        <taxon>Bacteria</taxon>
        <taxon>Bacillati</taxon>
        <taxon>Actinomycetota</taxon>
        <taxon>Actinomycetes</taxon>
        <taxon>Micrococcales</taxon>
        <taxon>Cellulomonadaceae</taxon>
        <taxon>Cellulomonas</taxon>
    </lineage>
</organism>
<reference evidence="1 2" key="1">
    <citation type="submission" date="2021-03" db="EMBL/GenBank/DDBJ databases">
        <title>novel species in genus Cellulomonas.</title>
        <authorList>
            <person name="Zhang G."/>
        </authorList>
    </citation>
    <scope>NUCLEOTIDE SEQUENCE [LARGE SCALE GENOMIC DNA]</scope>
    <source>
        <strain evidence="2">zg-ZUI188</strain>
    </source>
</reference>
<evidence type="ECO:0000313" key="1">
    <source>
        <dbReference type="EMBL" id="MBO3085667.1"/>
    </source>
</evidence>
<dbReference type="EMBL" id="JAGFBM010000007">
    <property type="protein sequence ID" value="MBO3085667.1"/>
    <property type="molecule type" value="Genomic_DNA"/>
</dbReference>
<sequence length="101" mass="10766">MPFTWIRDADSAVHTSTTVAPAAAVVADDQLLRAASVLPKMFAYLRDNAPNHPSLAPAIAETTTAVAAYQSGRADDVQAALRRALQAIEAERRTDPTIPQP</sequence>
<evidence type="ECO:0000313" key="2">
    <source>
        <dbReference type="Proteomes" id="UP000678317"/>
    </source>
</evidence>